<proteinExistence type="predicted"/>
<dbReference type="EMBL" id="MU251721">
    <property type="protein sequence ID" value="KAG9229904.1"/>
    <property type="molecule type" value="Genomic_DNA"/>
</dbReference>
<evidence type="ECO:0000313" key="2">
    <source>
        <dbReference type="EMBL" id="KAG9229904.1"/>
    </source>
</evidence>
<evidence type="ECO:0000313" key="3">
    <source>
        <dbReference type="Proteomes" id="UP000824998"/>
    </source>
</evidence>
<evidence type="ECO:0000256" key="1">
    <source>
        <dbReference type="SAM" id="MobiDB-lite"/>
    </source>
</evidence>
<reference evidence="2" key="1">
    <citation type="journal article" date="2021" name="IMA Fungus">
        <title>Genomic characterization of three marine fungi, including Emericellopsis atlantica sp. nov. with signatures of a generalist lifestyle and marine biomass degradation.</title>
        <authorList>
            <person name="Hagestad O.C."/>
            <person name="Hou L."/>
            <person name="Andersen J.H."/>
            <person name="Hansen E.H."/>
            <person name="Altermark B."/>
            <person name="Li C."/>
            <person name="Kuhnert E."/>
            <person name="Cox R.J."/>
            <person name="Crous P.W."/>
            <person name="Spatafora J.W."/>
            <person name="Lail K."/>
            <person name="Amirebrahimi M."/>
            <person name="Lipzen A."/>
            <person name="Pangilinan J."/>
            <person name="Andreopoulos W."/>
            <person name="Hayes R.D."/>
            <person name="Ng V."/>
            <person name="Grigoriev I.V."/>
            <person name="Jackson S.A."/>
            <person name="Sutton T.D.S."/>
            <person name="Dobson A.D.W."/>
            <person name="Rama T."/>
        </authorList>
    </citation>
    <scope>NUCLEOTIDE SEQUENCE</scope>
    <source>
        <strain evidence="2">TRa018bII</strain>
    </source>
</reference>
<dbReference type="Proteomes" id="UP000824998">
    <property type="component" value="Unassembled WGS sequence"/>
</dbReference>
<accession>A0A9P8C138</accession>
<comment type="caution">
    <text evidence="2">The sequence shown here is derived from an EMBL/GenBank/DDBJ whole genome shotgun (WGS) entry which is preliminary data.</text>
</comment>
<feature type="compositionally biased region" description="Acidic residues" evidence="1">
    <location>
        <begin position="93"/>
        <end position="104"/>
    </location>
</feature>
<keyword evidence="3" id="KW-1185">Reference proteome</keyword>
<feature type="compositionally biased region" description="Low complexity" evidence="1">
    <location>
        <begin position="382"/>
        <end position="394"/>
    </location>
</feature>
<sequence length="441" mass="49320">MLNNLLEHLLGPSRSAENLDRSSLISIWKDVTHALISLGYVTELHEELKATSRTSHVYQSYKESCRELALPDQSQSNANYRENDRLTGKFGSEGDEDTSADDSEVDEDIHDDLYVPSYIIDEAADLSLLRRNGQYTEQAETLSLESISSTPFSRARMPPPPLMLPSSDTEQNHLLSPVEDMVWEHHLSQRSKNHGDCLRGRYISLFWFDYFDKTYPNLKTGFNSHYSDLAKNMRGWATTDPTPPDPESIVPKLRYLVKAGRRYDMLVKAFGEGILLTLPSSIGKTTLEDKLPLDKNDFDRWSASLHGSSWQKLAQSSEVQNLGRDIRNFLLVKCLKGEFAPSKKRGNNSSDVVVISTTEQVNRPCSDNTLQCLAGTTGLATPPSMSRRASSSRPELVVDEPDIQGHDIADTDPSGRQETTEAELGEEDTSGNIRVLFGECS</sequence>
<protein>
    <submittedName>
        <fullName evidence="2">Uncharacterized protein</fullName>
    </submittedName>
</protein>
<dbReference type="AlphaFoldDB" id="A0A9P8C138"/>
<feature type="compositionally biased region" description="Acidic residues" evidence="1">
    <location>
        <begin position="420"/>
        <end position="429"/>
    </location>
</feature>
<feature type="region of interest" description="Disordered" evidence="1">
    <location>
        <begin position="69"/>
        <end position="104"/>
    </location>
</feature>
<dbReference type="OrthoDB" id="3563844at2759"/>
<gene>
    <name evidence="2" type="ORF">BJ875DRAFT_488485</name>
</gene>
<organism evidence="2 3">
    <name type="scientific">Amylocarpus encephaloides</name>
    <dbReference type="NCBI Taxonomy" id="45428"/>
    <lineage>
        <taxon>Eukaryota</taxon>
        <taxon>Fungi</taxon>
        <taxon>Dikarya</taxon>
        <taxon>Ascomycota</taxon>
        <taxon>Pezizomycotina</taxon>
        <taxon>Leotiomycetes</taxon>
        <taxon>Helotiales</taxon>
        <taxon>Helotiales incertae sedis</taxon>
        <taxon>Amylocarpus</taxon>
    </lineage>
</organism>
<feature type="compositionally biased region" description="Basic and acidic residues" evidence="1">
    <location>
        <begin position="403"/>
        <end position="419"/>
    </location>
</feature>
<name>A0A9P8C138_9HELO</name>
<feature type="region of interest" description="Disordered" evidence="1">
    <location>
        <begin position="376"/>
        <end position="432"/>
    </location>
</feature>